<protein>
    <submittedName>
        <fullName evidence="2">Putative zinc ribbon domain protein</fullName>
    </submittedName>
</protein>
<dbReference type="RefSeq" id="WP_096633966.1">
    <property type="nucleotide sequence ID" value="NZ_NSGR01000010.1"/>
</dbReference>
<organism evidence="2 3">
    <name type="scientific">Streptococcus parauberis</name>
    <dbReference type="NCBI Taxonomy" id="1348"/>
    <lineage>
        <taxon>Bacteria</taxon>
        <taxon>Bacillati</taxon>
        <taxon>Bacillota</taxon>
        <taxon>Bacilli</taxon>
        <taxon>Lactobacillales</taxon>
        <taxon>Streptococcaceae</taxon>
        <taxon>Streptococcus</taxon>
    </lineage>
</organism>
<feature type="domain" description="Putative zinc ribbon" evidence="1">
    <location>
        <begin position="4"/>
        <end position="88"/>
    </location>
</feature>
<sequence length="91" mass="10282">MEKMCQSCAMLLMPKGQDLRGSNDKGGKSDEYCYLCYVNGKFLSPDITFEQMVALGREGISKGEGSTLAKVIFKMTYPMVLKQTKRWRNAK</sequence>
<gene>
    <name evidence="2" type="ORF">A9Y57_02005</name>
</gene>
<dbReference type="InterPro" id="IPR025868">
    <property type="entry name" value="Zn_ribbon_dom_put"/>
</dbReference>
<name>A0A854W5U2_9STRE</name>
<dbReference type="AlphaFoldDB" id="A0A854W5U2"/>
<reference evidence="2 3" key="1">
    <citation type="submission" date="2016-06" db="EMBL/GenBank/DDBJ databases">
        <authorList>
            <person name="Haines A.N."/>
            <person name="Council K.R."/>
        </authorList>
    </citation>
    <scope>NUCLEOTIDE SEQUENCE [LARGE SCALE GENOMIC DNA]</scope>
    <source>
        <strain evidence="2 3">SP158-29</strain>
    </source>
</reference>
<evidence type="ECO:0000313" key="3">
    <source>
        <dbReference type="Proteomes" id="UP000217465"/>
    </source>
</evidence>
<dbReference type="Pfam" id="PF12674">
    <property type="entry name" value="Zn_ribbon_2"/>
    <property type="match status" value="1"/>
</dbReference>
<dbReference type="EMBL" id="NSGR01000010">
    <property type="protein sequence ID" value="PCH10715.1"/>
    <property type="molecule type" value="Genomic_DNA"/>
</dbReference>
<dbReference type="Proteomes" id="UP000217465">
    <property type="component" value="Unassembled WGS sequence"/>
</dbReference>
<evidence type="ECO:0000259" key="1">
    <source>
        <dbReference type="Pfam" id="PF12674"/>
    </source>
</evidence>
<proteinExistence type="predicted"/>
<comment type="caution">
    <text evidence="2">The sequence shown here is derived from an EMBL/GenBank/DDBJ whole genome shotgun (WGS) entry which is preliminary data.</text>
</comment>
<accession>A0A854W5U2</accession>
<evidence type="ECO:0000313" key="2">
    <source>
        <dbReference type="EMBL" id="PCH10715.1"/>
    </source>
</evidence>